<dbReference type="KEGG" id="lgi:LOTGIDRAFT_167490"/>
<feature type="compositionally biased region" description="Basic and acidic residues" evidence="1">
    <location>
        <begin position="506"/>
        <end position="530"/>
    </location>
</feature>
<feature type="compositionally biased region" description="Polar residues" evidence="1">
    <location>
        <begin position="157"/>
        <end position="166"/>
    </location>
</feature>
<feature type="region of interest" description="Disordered" evidence="1">
    <location>
        <begin position="130"/>
        <end position="256"/>
    </location>
</feature>
<feature type="compositionally biased region" description="Polar residues" evidence="1">
    <location>
        <begin position="395"/>
        <end position="406"/>
    </location>
</feature>
<organism evidence="2 3">
    <name type="scientific">Lottia gigantea</name>
    <name type="common">Giant owl limpet</name>
    <dbReference type="NCBI Taxonomy" id="225164"/>
    <lineage>
        <taxon>Eukaryota</taxon>
        <taxon>Metazoa</taxon>
        <taxon>Spiralia</taxon>
        <taxon>Lophotrochozoa</taxon>
        <taxon>Mollusca</taxon>
        <taxon>Gastropoda</taxon>
        <taxon>Patellogastropoda</taxon>
        <taxon>Lottioidea</taxon>
        <taxon>Lottiidae</taxon>
        <taxon>Lottia</taxon>
    </lineage>
</organism>
<dbReference type="OrthoDB" id="7537227at2759"/>
<dbReference type="STRING" id="225164.V4BAK0"/>
<feature type="compositionally biased region" description="Basic and acidic residues" evidence="1">
    <location>
        <begin position="469"/>
        <end position="478"/>
    </location>
</feature>
<dbReference type="OMA" id="FQESAPM"/>
<feature type="compositionally biased region" description="Polar residues" evidence="1">
    <location>
        <begin position="441"/>
        <end position="467"/>
    </location>
</feature>
<evidence type="ECO:0008006" key="4">
    <source>
        <dbReference type="Google" id="ProtNLM"/>
    </source>
</evidence>
<keyword evidence="3" id="KW-1185">Reference proteome</keyword>
<feature type="compositionally biased region" description="Low complexity" evidence="1">
    <location>
        <begin position="481"/>
        <end position="492"/>
    </location>
</feature>
<feature type="compositionally biased region" description="Polar residues" evidence="1">
    <location>
        <begin position="496"/>
        <end position="505"/>
    </location>
</feature>
<gene>
    <name evidence="2" type="ORF">LOTGIDRAFT_167490</name>
</gene>
<dbReference type="AlphaFoldDB" id="V4BAK0"/>
<feature type="region of interest" description="Disordered" evidence="1">
    <location>
        <begin position="269"/>
        <end position="622"/>
    </location>
</feature>
<dbReference type="Gene3D" id="1.25.10.10">
    <property type="entry name" value="Leucine-rich Repeat Variant"/>
    <property type="match status" value="1"/>
</dbReference>
<dbReference type="CTD" id="20240628"/>
<dbReference type="Proteomes" id="UP000030746">
    <property type="component" value="Unassembled WGS sequence"/>
</dbReference>
<evidence type="ECO:0000313" key="2">
    <source>
        <dbReference type="EMBL" id="ESO85994.1"/>
    </source>
</evidence>
<reference evidence="2 3" key="1">
    <citation type="journal article" date="2013" name="Nature">
        <title>Insights into bilaterian evolution from three spiralian genomes.</title>
        <authorList>
            <person name="Simakov O."/>
            <person name="Marletaz F."/>
            <person name="Cho S.J."/>
            <person name="Edsinger-Gonzales E."/>
            <person name="Havlak P."/>
            <person name="Hellsten U."/>
            <person name="Kuo D.H."/>
            <person name="Larsson T."/>
            <person name="Lv J."/>
            <person name="Arendt D."/>
            <person name="Savage R."/>
            <person name="Osoegawa K."/>
            <person name="de Jong P."/>
            <person name="Grimwood J."/>
            <person name="Chapman J.A."/>
            <person name="Shapiro H."/>
            <person name="Aerts A."/>
            <person name="Otillar R.P."/>
            <person name="Terry A.Y."/>
            <person name="Boore J.L."/>
            <person name="Grigoriev I.V."/>
            <person name="Lindberg D.R."/>
            <person name="Seaver E.C."/>
            <person name="Weisblat D.A."/>
            <person name="Putnam N.H."/>
            <person name="Rokhsar D.S."/>
        </authorList>
    </citation>
    <scope>NUCLEOTIDE SEQUENCE [LARGE SCALE GENOMIC DNA]</scope>
</reference>
<feature type="compositionally biased region" description="Polar residues" evidence="1">
    <location>
        <begin position="173"/>
        <end position="189"/>
    </location>
</feature>
<evidence type="ECO:0000256" key="1">
    <source>
        <dbReference type="SAM" id="MobiDB-lite"/>
    </source>
</evidence>
<feature type="compositionally biased region" description="Basic and acidic residues" evidence="1">
    <location>
        <begin position="555"/>
        <end position="565"/>
    </location>
</feature>
<dbReference type="HOGENOM" id="CLU_315533_0_0_1"/>
<name>V4BAK0_LOTGI</name>
<dbReference type="EMBL" id="KB203188">
    <property type="protein sequence ID" value="ESO85994.1"/>
    <property type="molecule type" value="Genomic_DNA"/>
</dbReference>
<proteinExistence type="predicted"/>
<dbReference type="GeneID" id="20240628"/>
<accession>V4BAK0</accession>
<feature type="compositionally biased region" description="Basic and acidic residues" evidence="1">
    <location>
        <begin position="192"/>
        <end position="211"/>
    </location>
</feature>
<feature type="region of interest" description="Disordered" evidence="1">
    <location>
        <begin position="35"/>
        <end position="66"/>
    </location>
</feature>
<feature type="compositionally biased region" description="Polar residues" evidence="1">
    <location>
        <begin position="269"/>
        <end position="296"/>
    </location>
</feature>
<feature type="compositionally biased region" description="Basic and acidic residues" evidence="1">
    <location>
        <begin position="138"/>
        <end position="152"/>
    </location>
</feature>
<dbReference type="InterPro" id="IPR011989">
    <property type="entry name" value="ARM-like"/>
</dbReference>
<dbReference type="SUPFAM" id="SSF48371">
    <property type="entry name" value="ARM repeat"/>
    <property type="match status" value="1"/>
</dbReference>
<dbReference type="InterPro" id="IPR016024">
    <property type="entry name" value="ARM-type_fold"/>
</dbReference>
<sequence>MPAPKKFENNLMAEKSDDSLVPISETLQQNTIKIHPHTNTDHITSLSPPKVTPKFYPHGQDGPKRKITPILTAPAYTSPQRTRRFGKTDNVFSEIKLKTPKKRAVEIFDSSKMRAPKLIQPSGLLSSKIEEVNPQDTVKMDASKVTKTDPVEMKIATDTSNMTSANKNDDKATNSAKNNKQDSKISPQENLEEFKTDISKEQKAQNSETKETVSPISEQIAPKPSADIPKPSADIPKPSADIPQHSQTSLQQKLKMPEIIVLDNVSMSKEATDNQTVSQPILTTTETSGNRHQTIAISVAGPNVSRTSGKADFGTDSSSREIPDPTPSKTAGQKIPETTDMSAGGQSKGSKESSGKTITGREASEVSASKTNQPKENNGSEVSVKEQNDSPKGFPTSSEKNVSDGQAENPEEVIRNTVPKVSAPRQTLVSEDSTPKDVPIETSSILQSSVSAVDHNTTSMGTSLSIEDTSEKEKDKRNLAVSVISVSKSKGIVTKHNGSSSQANEARSKGTHKDQKSEETTMEREQKSLDGQKPLNDSSDSHRNHGPSETLVQKTWDRNSEDAGVKDQQSTEMLNWSKPKDVKRKTSLHIMSTATEKKRRDSVAYLPTRPTPAPTKQRRVSLATNPSIPKRRTSVHEQLSTKTEVSKFSQKLTNLLKESGFGYKLEESSLKLEIPVCKISNDHQEIQVVSETSLKDGVRSLKPGVTILNDGWLDEEFLTLLKTRLETGDSIKRKTSLTELVPETQSKDIQKDCIKVLVNKKDIIQVILTAITTFQDRQSLQTLACMSLLKIASISESNCEILKECEGLSTLNTIFKCYNDNITVQKLILTTWAYMSATESLCKDMLNYGIHTEILETMSRRPDDSNIIKQSCFILANLVNTEETAKQIMLVGGVHTVINVIEKYHQHSAILENGCRALGSFAAFGN</sequence>
<dbReference type="RefSeq" id="XP_009063248.1">
    <property type="nucleotide sequence ID" value="XM_009065000.1"/>
</dbReference>
<evidence type="ECO:0000313" key="3">
    <source>
        <dbReference type="Proteomes" id="UP000030746"/>
    </source>
</evidence>
<protein>
    <recommendedName>
        <fullName evidence="4">Armadillo repeat-containing domain-containing protein</fullName>
    </recommendedName>
</protein>
<feature type="compositionally biased region" description="Polar residues" evidence="1">
    <location>
        <begin position="366"/>
        <end position="381"/>
    </location>
</feature>